<feature type="transmembrane region" description="Helical" evidence="1">
    <location>
        <begin position="56"/>
        <end position="74"/>
    </location>
</feature>
<keyword evidence="3" id="KW-1185">Reference proteome</keyword>
<dbReference type="PANTHER" id="PTHR35758:SF2">
    <property type="entry name" value="TRANSMEMBRANE PROTEIN"/>
    <property type="match status" value="1"/>
</dbReference>
<gene>
    <name evidence="2" type="ORF">Salat_2917000</name>
</gene>
<keyword evidence="1" id="KW-0812">Transmembrane</keyword>
<accession>A0AAE2C8A8</accession>
<feature type="transmembrane region" description="Helical" evidence="1">
    <location>
        <begin position="20"/>
        <end position="36"/>
    </location>
</feature>
<name>A0AAE2C8A8_9LAMI</name>
<keyword evidence="1" id="KW-1133">Transmembrane helix</keyword>
<reference evidence="2" key="1">
    <citation type="submission" date="2020-06" db="EMBL/GenBank/DDBJ databases">
        <authorList>
            <person name="Li T."/>
            <person name="Hu X."/>
            <person name="Zhang T."/>
            <person name="Song X."/>
            <person name="Zhang H."/>
            <person name="Dai N."/>
            <person name="Sheng W."/>
            <person name="Hou X."/>
            <person name="Wei L."/>
        </authorList>
    </citation>
    <scope>NUCLEOTIDE SEQUENCE</scope>
    <source>
        <strain evidence="2">3651</strain>
        <tissue evidence="2">Leaf</tissue>
    </source>
</reference>
<dbReference type="EMBL" id="JACGWO010000013">
    <property type="protein sequence ID" value="KAK4412698.1"/>
    <property type="molecule type" value="Genomic_DNA"/>
</dbReference>
<keyword evidence="1" id="KW-0472">Membrane</keyword>
<evidence type="ECO:0000313" key="3">
    <source>
        <dbReference type="Proteomes" id="UP001293254"/>
    </source>
</evidence>
<evidence type="ECO:0008006" key="4">
    <source>
        <dbReference type="Google" id="ProtNLM"/>
    </source>
</evidence>
<protein>
    <recommendedName>
        <fullName evidence="4">Transmembrane protein</fullName>
    </recommendedName>
</protein>
<dbReference type="Proteomes" id="UP001293254">
    <property type="component" value="Unassembled WGS sequence"/>
</dbReference>
<feature type="transmembrane region" description="Helical" evidence="1">
    <location>
        <begin position="86"/>
        <end position="107"/>
    </location>
</feature>
<evidence type="ECO:0000313" key="2">
    <source>
        <dbReference type="EMBL" id="KAK4412698.1"/>
    </source>
</evidence>
<dbReference type="PANTHER" id="PTHR35758">
    <property type="entry name" value="TRANSMEMBRANE PROTEIN"/>
    <property type="match status" value="1"/>
</dbReference>
<proteinExistence type="predicted"/>
<reference evidence="2" key="2">
    <citation type="journal article" date="2024" name="Plant">
        <title>Genomic evolution and insights into agronomic trait innovations of Sesamum species.</title>
        <authorList>
            <person name="Miao H."/>
            <person name="Wang L."/>
            <person name="Qu L."/>
            <person name="Liu H."/>
            <person name="Sun Y."/>
            <person name="Le M."/>
            <person name="Wang Q."/>
            <person name="Wei S."/>
            <person name="Zheng Y."/>
            <person name="Lin W."/>
            <person name="Duan Y."/>
            <person name="Cao H."/>
            <person name="Xiong S."/>
            <person name="Wang X."/>
            <person name="Wei L."/>
            <person name="Li C."/>
            <person name="Ma Q."/>
            <person name="Ju M."/>
            <person name="Zhao R."/>
            <person name="Li G."/>
            <person name="Mu C."/>
            <person name="Tian Q."/>
            <person name="Mei H."/>
            <person name="Zhang T."/>
            <person name="Gao T."/>
            <person name="Zhang H."/>
        </authorList>
    </citation>
    <scope>NUCLEOTIDE SEQUENCE</scope>
    <source>
        <strain evidence="2">3651</strain>
    </source>
</reference>
<comment type="caution">
    <text evidence="2">The sequence shown here is derived from an EMBL/GenBank/DDBJ whole genome shotgun (WGS) entry which is preliminary data.</text>
</comment>
<sequence>MEQGAGRRRSTRFSSHDKRLLAIGFAILAILSPLYIDRRSVPDPELEEEPVYLSSYLPILLLLLVTAISISGYLERGFPRLDPYWIHRVGGSSTGIIIILILLTLVLKCKASTWNRGQS</sequence>
<dbReference type="AlphaFoldDB" id="A0AAE2C8A8"/>
<organism evidence="2 3">
    <name type="scientific">Sesamum alatum</name>
    <dbReference type="NCBI Taxonomy" id="300844"/>
    <lineage>
        <taxon>Eukaryota</taxon>
        <taxon>Viridiplantae</taxon>
        <taxon>Streptophyta</taxon>
        <taxon>Embryophyta</taxon>
        <taxon>Tracheophyta</taxon>
        <taxon>Spermatophyta</taxon>
        <taxon>Magnoliopsida</taxon>
        <taxon>eudicotyledons</taxon>
        <taxon>Gunneridae</taxon>
        <taxon>Pentapetalae</taxon>
        <taxon>asterids</taxon>
        <taxon>lamiids</taxon>
        <taxon>Lamiales</taxon>
        <taxon>Pedaliaceae</taxon>
        <taxon>Sesamum</taxon>
    </lineage>
</organism>
<evidence type="ECO:0000256" key="1">
    <source>
        <dbReference type="SAM" id="Phobius"/>
    </source>
</evidence>